<dbReference type="AlphaFoldDB" id="A0A069AV25"/>
<gene>
    <name evidence="1" type="ORF">BN1095_4640001</name>
</gene>
<sequence length="40" mass="4372">MTDLPICCPAPSRINYFDFILTKNAPDGASYSYSDQGPVC</sequence>
<reference evidence="1" key="1">
    <citation type="submission" date="2014-07" db="EMBL/GenBank/DDBJ databases">
        <authorList>
            <person name="Monot Marc"/>
        </authorList>
    </citation>
    <scope>NUCLEOTIDE SEQUENCE</scope>
    <source>
        <strain evidence="1">7032989</strain>
    </source>
</reference>
<protein>
    <submittedName>
        <fullName evidence="1">Uncharacterized protein</fullName>
    </submittedName>
</protein>
<organism evidence="1">
    <name type="scientific">Clostridioides difficile</name>
    <name type="common">Peptoclostridium difficile</name>
    <dbReference type="NCBI Taxonomy" id="1496"/>
    <lineage>
        <taxon>Bacteria</taxon>
        <taxon>Bacillati</taxon>
        <taxon>Bacillota</taxon>
        <taxon>Clostridia</taxon>
        <taxon>Peptostreptococcales</taxon>
        <taxon>Peptostreptococcaceae</taxon>
        <taxon>Clostridioides</taxon>
    </lineage>
</organism>
<proteinExistence type="predicted"/>
<evidence type="ECO:0000313" key="1">
    <source>
        <dbReference type="EMBL" id="CDT40477.1"/>
    </source>
</evidence>
<name>A0A069AV25_CLODI</name>
<dbReference type="EMBL" id="LK933143">
    <property type="protein sequence ID" value="CDT40477.1"/>
    <property type="molecule type" value="Genomic_DNA"/>
</dbReference>
<accession>A0A069AV25</accession>